<sequence length="548" mass="56761">MVVSGVVALLGGLALFLFGVEESTRASRSALGGDERAFLGRLASRTSGAFCFGALLSVLSQSSSVATSFAVGLVDLGALPFAGSLLVMMGASVGAAAVTFLLSLDVGVLAPAVLAAGSGAALLGRGRWRTAGQVVRGLGLVLLGMFLIKLGVDPLMRTSQARELILGASRWPLVLGGAALAVTALLQSSSAVLALGIALASSGVLSLGALVPLVLGAHVGSAAPVLLSSLGAKRNARRLGAATCLYKLCGALAVLPLVPWLVQLLEGAGISPAQAVPWIGAGVTGLNALLGIPLAGALASLAGRWFAGAEAVGEPQFLDDTLARVPGLALKLLDREMSRLANLLETFLYLLAESPQEEERIERFRRGLPDLAESCVGYLDSLEFPDPETRRRAYGEYEFPLLSMGGLARTLAQDLSGPAMRFHHREGVSLSRAPGWSGLYETLKELLRDALGAFALGDESLAERARRAFRRYEVQEGAWNGGWAGGDSGAGSRTPRQEAWSLLEAFGSLARYAQEMVRERGITPSAPSPEPTSSPGPLPPSPPLSGAP</sequence>
<dbReference type="PaxDb" id="584708-Apau_2022"/>
<dbReference type="EMBL" id="CM001022">
    <property type="protein sequence ID" value="EFQ24434.1"/>
    <property type="molecule type" value="Genomic_DNA"/>
</dbReference>
<keyword evidence="2" id="KW-1003">Cell membrane</keyword>
<dbReference type="PANTHER" id="PTHR10010:SF46">
    <property type="entry name" value="SODIUM-DEPENDENT PHOSPHATE TRANSPORT PROTEIN 2B"/>
    <property type="match status" value="1"/>
</dbReference>
<dbReference type="AlphaFoldDB" id="E3CXJ0"/>
<dbReference type="HOGENOM" id="CLU_025623_3_0_0"/>
<evidence type="ECO:0000256" key="7">
    <source>
        <dbReference type="SAM" id="Phobius"/>
    </source>
</evidence>
<evidence type="ECO:0000256" key="6">
    <source>
        <dbReference type="SAM" id="MobiDB-lite"/>
    </source>
</evidence>
<protein>
    <submittedName>
        <fullName evidence="8">Na+/Picotransporter</fullName>
    </submittedName>
</protein>
<evidence type="ECO:0000256" key="3">
    <source>
        <dbReference type="ARBA" id="ARBA00022692"/>
    </source>
</evidence>
<comment type="subcellular location">
    <subcellularLocation>
        <location evidence="1">Cell membrane</location>
        <topology evidence="1">Multi-pass membrane protein</topology>
    </subcellularLocation>
</comment>
<feature type="transmembrane region" description="Helical" evidence="7">
    <location>
        <begin position="134"/>
        <end position="152"/>
    </location>
</feature>
<evidence type="ECO:0000256" key="4">
    <source>
        <dbReference type="ARBA" id="ARBA00022989"/>
    </source>
</evidence>
<evidence type="ECO:0000256" key="2">
    <source>
        <dbReference type="ARBA" id="ARBA00022475"/>
    </source>
</evidence>
<evidence type="ECO:0000313" key="8">
    <source>
        <dbReference type="EMBL" id="EFQ24434.1"/>
    </source>
</evidence>
<feature type="compositionally biased region" description="Pro residues" evidence="6">
    <location>
        <begin position="526"/>
        <end position="548"/>
    </location>
</feature>
<keyword evidence="9" id="KW-1185">Reference proteome</keyword>
<feature type="transmembrane region" description="Helical" evidence="7">
    <location>
        <begin position="278"/>
        <end position="299"/>
    </location>
</feature>
<dbReference type="eggNOG" id="COG1283">
    <property type="taxonomic scope" value="Bacteria"/>
</dbReference>
<dbReference type="RefSeq" id="WP_006301672.1">
    <property type="nucleotide sequence ID" value="NZ_CM001022.1"/>
</dbReference>
<evidence type="ECO:0000256" key="1">
    <source>
        <dbReference type="ARBA" id="ARBA00004651"/>
    </source>
</evidence>
<feature type="region of interest" description="Disordered" evidence="6">
    <location>
        <begin position="517"/>
        <end position="548"/>
    </location>
</feature>
<proteinExistence type="predicted"/>
<dbReference type="GO" id="GO:0005886">
    <property type="term" value="C:plasma membrane"/>
    <property type="evidence" value="ECO:0007669"/>
    <property type="project" value="UniProtKB-SubCell"/>
</dbReference>
<dbReference type="InterPro" id="IPR003841">
    <property type="entry name" value="Na/Pi_transpt"/>
</dbReference>
<gene>
    <name evidence="8" type="ORF">Apau_2022</name>
</gene>
<name>E3CXJ0_9BACT</name>
<keyword evidence="3 7" id="KW-0812">Transmembrane</keyword>
<keyword evidence="5 7" id="KW-0472">Membrane</keyword>
<dbReference type="GO" id="GO:0044341">
    <property type="term" value="P:sodium-dependent phosphate transport"/>
    <property type="evidence" value="ECO:0007669"/>
    <property type="project" value="InterPro"/>
</dbReference>
<reference evidence="8 9" key="1">
    <citation type="journal article" date="2010" name="Stand. Genomic Sci.">
        <title>Non-contiguous finished genome sequence of Aminomonas paucivorans type strain (GLU-3).</title>
        <authorList>
            <person name="Pitluck S."/>
            <person name="Yasawong M."/>
            <person name="Held B."/>
            <person name="Lapidus A."/>
            <person name="Nolan M."/>
            <person name="Copeland A."/>
            <person name="Lucas S."/>
            <person name="Del Rio T.G."/>
            <person name="Tice H."/>
            <person name="Cheng J.F."/>
            <person name="Chertkov O."/>
            <person name="Goodwin L."/>
            <person name="Tapia R."/>
            <person name="Han C."/>
            <person name="Liolios K."/>
            <person name="Ivanova N."/>
            <person name="Mavromatis K."/>
            <person name="Ovchinnikova G."/>
            <person name="Pati A."/>
            <person name="Chen A."/>
            <person name="Palaniappan K."/>
            <person name="Land M."/>
            <person name="Hauser L."/>
            <person name="Chang Y.J."/>
            <person name="Jeffries C.D."/>
            <person name="Pukall R."/>
            <person name="Spring S."/>
            <person name="Rohde M."/>
            <person name="Sikorski J."/>
            <person name="Goker M."/>
            <person name="Woyke T."/>
            <person name="Bristow J."/>
            <person name="Eisen J.A."/>
            <person name="Markowitz V."/>
            <person name="Hugenholtz P."/>
            <person name="Kyrpides N.C."/>
            <person name="Klenk H.P."/>
        </authorList>
    </citation>
    <scope>NUCLEOTIDE SEQUENCE [LARGE SCALE GENOMIC DNA]</scope>
    <source>
        <strain evidence="8 9">DSM 12260</strain>
    </source>
</reference>
<dbReference type="PANTHER" id="PTHR10010">
    <property type="entry name" value="SOLUTE CARRIER FAMILY 34 SODIUM PHOSPHATE , MEMBER 2-RELATED"/>
    <property type="match status" value="1"/>
</dbReference>
<evidence type="ECO:0000256" key="5">
    <source>
        <dbReference type="ARBA" id="ARBA00023136"/>
    </source>
</evidence>
<feature type="transmembrane region" description="Helical" evidence="7">
    <location>
        <begin position="205"/>
        <end position="227"/>
    </location>
</feature>
<accession>E3CXJ0</accession>
<dbReference type="Pfam" id="PF02690">
    <property type="entry name" value="Na_Pi_cotrans"/>
    <property type="match status" value="2"/>
</dbReference>
<feature type="transmembrane region" description="Helical" evidence="7">
    <location>
        <begin position="239"/>
        <end position="258"/>
    </location>
</feature>
<feature type="transmembrane region" description="Helical" evidence="7">
    <location>
        <begin position="173"/>
        <end position="199"/>
    </location>
</feature>
<dbReference type="Proteomes" id="UP000005096">
    <property type="component" value="Chromosome"/>
</dbReference>
<dbReference type="STRING" id="584708.Apau_2022"/>
<dbReference type="NCBIfam" id="NF037997">
    <property type="entry name" value="Na_Pi_symport"/>
    <property type="match status" value="1"/>
</dbReference>
<dbReference type="GO" id="GO:0005436">
    <property type="term" value="F:sodium:phosphate symporter activity"/>
    <property type="evidence" value="ECO:0007669"/>
    <property type="project" value="InterPro"/>
</dbReference>
<evidence type="ECO:0000313" key="9">
    <source>
        <dbReference type="Proteomes" id="UP000005096"/>
    </source>
</evidence>
<keyword evidence="4 7" id="KW-1133">Transmembrane helix</keyword>
<organism evidence="8 9">
    <name type="scientific">Aminomonas paucivorans DSM 12260</name>
    <dbReference type="NCBI Taxonomy" id="584708"/>
    <lineage>
        <taxon>Bacteria</taxon>
        <taxon>Thermotogati</taxon>
        <taxon>Synergistota</taxon>
        <taxon>Synergistia</taxon>
        <taxon>Synergistales</taxon>
        <taxon>Synergistaceae</taxon>
        <taxon>Aminomonas</taxon>
    </lineage>
</organism>
<feature type="transmembrane region" description="Helical" evidence="7">
    <location>
        <begin position="86"/>
        <end position="114"/>
    </location>
</feature>